<name>A0A7Y9JNM3_9MICO</name>
<dbReference type="GO" id="GO:0004725">
    <property type="term" value="F:protein tyrosine phosphatase activity"/>
    <property type="evidence" value="ECO:0007669"/>
    <property type="project" value="UniProtKB-EC"/>
</dbReference>
<feature type="compositionally biased region" description="Polar residues" evidence="1">
    <location>
        <begin position="1"/>
        <end position="14"/>
    </location>
</feature>
<proteinExistence type="predicted"/>
<dbReference type="InterPro" id="IPR016130">
    <property type="entry name" value="Tyr_Pase_AS"/>
</dbReference>
<dbReference type="RefSeq" id="WP_179433179.1">
    <property type="nucleotide sequence ID" value="NZ_BAABLC010000008.1"/>
</dbReference>
<comment type="caution">
    <text evidence="3">The sequence shown here is derived from an EMBL/GenBank/DDBJ whole genome shotgun (WGS) entry which is preliminary data.</text>
</comment>
<dbReference type="AlphaFoldDB" id="A0A7Y9JNM3"/>
<evidence type="ECO:0000313" key="4">
    <source>
        <dbReference type="Proteomes" id="UP000552045"/>
    </source>
</evidence>
<dbReference type="EMBL" id="JACCBH010000001">
    <property type="protein sequence ID" value="NYD54683.1"/>
    <property type="molecule type" value="Genomic_DNA"/>
</dbReference>
<evidence type="ECO:0000313" key="3">
    <source>
        <dbReference type="EMBL" id="NYD54683.1"/>
    </source>
</evidence>
<organism evidence="3 4">
    <name type="scientific">Microbacterium pseudoresistens</name>
    <dbReference type="NCBI Taxonomy" id="640634"/>
    <lineage>
        <taxon>Bacteria</taxon>
        <taxon>Bacillati</taxon>
        <taxon>Actinomycetota</taxon>
        <taxon>Actinomycetes</taxon>
        <taxon>Micrococcales</taxon>
        <taxon>Microbacteriaceae</taxon>
        <taxon>Microbacterium</taxon>
    </lineage>
</organism>
<sequence length="259" mass="26695">MTTLIDGTYNSRDTGGTPLVGGGATRTGVLYRSDALIDVTVAGERTLADSTIGTVVDLRTEAERVSAPNRLPNGRPFRTEALSIIEGAMAIPAGLDLRAFDPDAMAQMLTEIPTLADLYLGMLAHAASSFAQVARLVAAPEDSQHGGVLIHCTAGKDRTGVATALLLDAVGADRDAVIADYAASEVNLAGTWAQGMLVKFGAMGVPPLPPVVALMTSTPPDAIATALRWLDDQGGSAAYLRGGGLGDEELVALRTRLAG</sequence>
<keyword evidence="4" id="KW-1185">Reference proteome</keyword>
<reference evidence="3 4" key="1">
    <citation type="submission" date="2020-07" db="EMBL/GenBank/DDBJ databases">
        <title>Sequencing the genomes of 1000 actinobacteria strains.</title>
        <authorList>
            <person name="Klenk H.-P."/>
        </authorList>
    </citation>
    <scope>NUCLEOTIDE SEQUENCE [LARGE SCALE GENOMIC DNA]</scope>
    <source>
        <strain evidence="3 4">DSM 22185</strain>
    </source>
</reference>
<keyword evidence="3" id="KW-0378">Hydrolase</keyword>
<dbReference type="PROSITE" id="PS50056">
    <property type="entry name" value="TYR_PHOSPHATASE_2"/>
    <property type="match status" value="1"/>
</dbReference>
<dbReference type="Proteomes" id="UP000552045">
    <property type="component" value="Unassembled WGS sequence"/>
</dbReference>
<evidence type="ECO:0000259" key="2">
    <source>
        <dbReference type="PROSITE" id="PS50056"/>
    </source>
</evidence>
<evidence type="ECO:0000256" key="1">
    <source>
        <dbReference type="SAM" id="MobiDB-lite"/>
    </source>
</evidence>
<dbReference type="Pfam" id="PF13350">
    <property type="entry name" value="Y_phosphatase3"/>
    <property type="match status" value="1"/>
</dbReference>
<accession>A0A7Y9JNM3</accession>
<dbReference type="InterPro" id="IPR026893">
    <property type="entry name" value="Tyr/Ser_Pase_IphP-type"/>
</dbReference>
<dbReference type="SUPFAM" id="SSF52799">
    <property type="entry name" value="(Phosphotyrosine protein) phosphatases II"/>
    <property type="match status" value="1"/>
</dbReference>
<dbReference type="Gene3D" id="3.90.190.10">
    <property type="entry name" value="Protein tyrosine phosphatase superfamily"/>
    <property type="match status" value="1"/>
</dbReference>
<dbReference type="InterPro" id="IPR000387">
    <property type="entry name" value="Tyr_Pase_dom"/>
</dbReference>
<gene>
    <name evidence="3" type="ORF">BKA02_001738</name>
</gene>
<dbReference type="PROSITE" id="PS00383">
    <property type="entry name" value="TYR_PHOSPHATASE_1"/>
    <property type="match status" value="1"/>
</dbReference>
<dbReference type="InterPro" id="IPR029021">
    <property type="entry name" value="Prot-tyrosine_phosphatase-like"/>
</dbReference>
<feature type="region of interest" description="Disordered" evidence="1">
    <location>
        <begin position="1"/>
        <end position="20"/>
    </location>
</feature>
<feature type="domain" description="Tyrosine specific protein phosphatases" evidence="2">
    <location>
        <begin position="128"/>
        <end position="167"/>
    </location>
</feature>
<protein>
    <submittedName>
        <fullName evidence="3">Protein-tyrosine phosphatase</fullName>
        <ecNumber evidence="3">3.1.3.48</ecNumber>
    </submittedName>
</protein>
<dbReference type="EC" id="3.1.3.48" evidence="3"/>